<evidence type="ECO:0000313" key="1">
    <source>
        <dbReference type="EMBL" id="KKL59142.1"/>
    </source>
</evidence>
<organism evidence="1">
    <name type="scientific">marine sediment metagenome</name>
    <dbReference type="NCBI Taxonomy" id="412755"/>
    <lineage>
        <taxon>unclassified sequences</taxon>
        <taxon>metagenomes</taxon>
        <taxon>ecological metagenomes</taxon>
    </lineage>
</organism>
<accession>A0A0F9G7B8</accession>
<gene>
    <name evidence="1" type="ORF">LCGC14_2218290</name>
</gene>
<sequence>MNNVENNVETTVVKEIRLICRECNKEMPSQKGGFWKCITAWCECFNFQVEVELVIK</sequence>
<name>A0A0F9G7B8_9ZZZZ</name>
<dbReference type="EMBL" id="LAZR01029588">
    <property type="protein sequence ID" value="KKL59142.1"/>
    <property type="molecule type" value="Genomic_DNA"/>
</dbReference>
<protein>
    <submittedName>
        <fullName evidence="1">Uncharacterized protein</fullName>
    </submittedName>
</protein>
<proteinExistence type="predicted"/>
<reference evidence="1" key="1">
    <citation type="journal article" date="2015" name="Nature">
        <title>Complex archaea that bridge the gap between prokaryotes and eukaryotes.</title>
        <authorList>
            <person name="Spang A."/>
            <person name="Saw J.H."/>
            <person name="Jorgensen S.L."/>
            <person name="Zaremba-Niedzwiedzka K."/>
            <person name="Martijn J."/>
            <person name="Lind A.E."/>
            <person name="van Eijk R."/>
            <person name="Schleper C."/>
            <person name="Guy L."/>
            <person name="Ettema T.J."/>
        </authorList>
    </citation>
    <scope>NUCLEOTIDE SEQUENCE</scope>
</reference>
<dbReference type="AlphaFoldDB" id="A0A0F9G7B8"/>
<comment type="caution">
    <text evidence="1">The sequence shown here is derived from an EMBL/GenBank/DDBJ whole genome shotgun (WGS) entry which is preliminary data.</text>
</comment>